<reference evidence="2" key="1">
    <citation type="journal article" date="2019" name="Int. J. Syst. Evol. Microbiol.">
        <title>The Global Catalogue of Microorganisms (GCM) 10K type strain sequencing project: providing services to taxonomists for standard genome sequencing and annotation.</title>
        <authorList>
            <consortium name="The Broad Institute Genomics Platform"/>
            <consortium name="The Broad Institute Genome Sequencing Center for Infectious Disease"/>
            <person name="Wu L."/>
            <person name="Ma J."/>
        </authorList>
    </citation>
    <scope>NUCLEOTIDE SEQUENCE [LARGE SCALE GENOMIC DNA]</scope>
    <source>
        <strain evidence="2">NBRC 108728</strain>
    </source>
</reference>
<proteinExistence type="predicted"/>
<protein>
    <submittedName>
        <fullName evidence="1">Uncharacterized protein</fullName>
    </submittedName>
</protein>
<dbReference type="Proteomes" id="UP001321486">
    <property type="component" value="Chromosome"/>
</dbReference>
<accession>A0ABN6Y093</accession>
<organism evidence="1 2">
    <name type="scientific">Frondihabitans sucicola</name>
    <dbReference type="NCBI Taxonomy" id="1268041"/>
    <lineage>
        <taxon>Bacteria</taxon>
        <taxon>Bacillati</taxon>
        <taxon>Actinomycetota</taxon>
        <taxon>Actinomycetes</taxon>
        <taxon>Micrococcales</taxon>
        <taxon>Microbacteriaceae</taxon>
        <taxon>Frondihabitans</taxon>
    </lineage>
</organism>
<dbReference type="EMBL" id="AP027732">
    <property type="protein sequence ID" value="BDZ50757.1"/>
    <property type="molecule type" value="Genomic_DNA"/>
</dbReference>
<sequence>MDFSFRDRASIDKPEFYYRALHLAARMADRRPLAELIRQAGIRPPPGRYSDPCNVTTWAPGARHPAPAPGA</sequence>
<evidence type="ECO:0000313" key="1">
    <source>
        <dbReference type="EMBL" id="BDZ50757.1"/>
    </source>
</evidence>
<keyword evidence="2" id="KW-1185">Reference proteome</keyword>
<gene>
    <name evidence="1" type="ORF">GCM10025867_29980</name>
</gene>
<name>A0ABN6Y093_9MICO</name>
<evidence type="ECO:0000313" key="2">
    <source>
        <dbReference type="Proteomes" id="UP001321486"/>
    </source>
</evidence>